<feature type="domain" description="Calmodulin-binding" evidence="2">
    <location>
        <begin position="627"/>
        <end position="740"/>
    </location>
</feature>
<name>A0AAE1T1R0_9SOLA</name>
<feature type="compositionally biased region" description="Basic and acidic residues" evidence="1">
    <location>
        <begin position="659"/>
        <end position="670"/>
    </location>
</feature>
<sequence length="765" mass="85920">MVQRKVPNKLSIKADHIKANKQMMNHKPSLPTSQNHAEVKKKMMKKSGKTKLSEYEICHSPKFRKYVPQPGKPPPTTNSSTPKKQQQQSTSTPNYMKSTSSSVARKEQSQVSSRSPEIYSQSSSRKNSNSNSKLGSASSVNKPTRSLLARTPIFKPVRVSAKKSCSPFVLCENFNVERATCSSTLKEAKFPSYLELSPGGTESDGTSVFKVCPYTYCSLNGHHHPPLPPLKCFLSARRRTLKTQRNFKLGCLSPCRANPRGLGLNNNVPKQIENTTEKVAPLTNEDDEEFFVEIYSKEKEEMADTIGRKTDDTEDNLDQREAVSAEINICPAENPNEGASEEIYVPPMVQEEVDLKSLSMHTEVEIEDTTEEQESEGSDMDWDVEKYYAYSEDEIDSISNDILLDDAVVNEEFTEKSSNLELLFDNTLEESFDKESIISGTSYGYDDSESTCSHTKFDIDELVEASEGTSFNSLDVTFILDGEITEKPEDSGTETMDYQAAVKAEETFYLDDEISASHEERVTLQDDDATALIGYQEFNEVQDETCKDNERSSDENIVVMMGDMETETEKDCCDQGNESGHNNDKQLLVEADLKHETNEDHTSHQAEDGTGNASGVEADPTAEACAEKLNQIKDKKTHARYDSSEELPENYRNLRGIARRNDTKEAEESRGFNPRPPNFLPVEADPDAEKVDLKHQMMDDRKNAEDWMLDFALRRAVDKLAPARKRKVALLVEAFETVLPTSKWEPHLRRSAAGFAHPRPIQACN</sequence>
<dbReference type="InterPro" id="IPR012417">
    <property type="entry name" value="CaM-bd_dom_pln"/>
</dbReference>
<feature type="compositionally biased region" description="Basic and acidic residues" evidence="1">
    <location>
        <begin position="630"/>
        <end position="643"/>
    </location>
</feature>
<accession>A0AAE1T1R0</accession>
<organism evidence="3 4">
    <name type="scientific">Anisodus tanguticus</name>
    <dbReference type="NCBI Taxonomy" id="243964"/>
    <lineage>
        <taxon>Eukaryota</taxon>
        <taxon>Viridiplantae</taxon>
        <taxon>Streptophyta</taxon>
        <taxon>Embryophyta</taxon>
        <taxon>Tracheophyta</taxon>
        <taxon>Spermatophyta</taxon>
        <taxon>Magnoliopsida</taxon>
        <taxon>eudicotyledons</taxon>
        <taxon>Gunneridae</taxon>
        <taxon>Pentapetalae</taxon>
        <taxon>asterids</taxon>
        <taxon>lamiids</taxon>
        <taxon>Solanales</taxon>
        <taxon>Solanaceae</taxon>
        <taxon>Solanoideae</taxon>
        <taxon>Hyoscyameae</taxon>
        <taxon>Anisodus</taxon>
    </lineage>
</organism>
<dbReference type="Pfam" id="PF07839">
    <property type="entry name" value="CaM_binding"/>
    <property type="match status" value="1"/>
</dbReference>
<feature type="region of interest" description="Disordered" evidence="1">
    <location>
        <begin position="597"/>
        <end position="617"/>
    </location>
</feature>
<dbReference type="GO" id="GO:0005516">
    <property type="term" value="F:calmodulin binding"/>
    <property type="evidence" value="ECO:0007669"/>
    <property type="project" value="InterPro"/>
</dbReference>
<dbReference type="PANTHER" id="PTHR33923">
    <property type="entry name" value="CALMODULIN-BINDING PROTEIN-RELATED"/>
    <property type="match status" value="1"/>
</dbReference>
<feature type="compositionally biased region" description="Polar residues" evidence="1">
    <location>
        <begin position="95"/>
        <end position="119"/>
    </location>
</feature>
<dbReference type="InterPro" id="IPR044681">
    <property type="entry name" value="PICBP-like"/>
</dbReference>
<protein>
    <recommendedName>
        <fullName evidence="2">Calmodulin-binding domain-containing protein</fullName>
    </recommendedName>
</protein>
<dbReference type="Proteomes" id="UP001291623">
    <property type="component" value="Unassembled WGS sequence"/>
</dbReference>
<feature type="compositionally biased region" description="Basic and acidic residues" evidence="1">
    <location>
        <begin position="597"/>
        <end position="607"/>
    </location>
</feature>
<feature type="region of interest" description="Disordered" evidence="1">
    <location>
        <begin position="22"/>
        <end position="143"/>
    </location>
</feature>
<feature type="compositionally biased region" description="Low complexity" evidence="1">
    <location>
        <begin position="77"/>
        <end position="94"/>
    </location>
</feature>
<feature type="region of interest" description="Disordered" evidence="1">
    <location>
        <begin position="629"/>
        <end position="683"/>
    </location>
</feature>
<feature type="compositionally biased region" description="Low complexity" evidence="1">
    <location>
        <begin position="120"/>
        <end position="141"/>
    </location>
</feature>
<evidence type="ECO:0000313" key="4">
    <source>
        <dbReference type="Proteomes" id="UP001291623"/>
    </source>
</evidence>
<dbReference type="EMBL" id="JAVYJV010000001">
    <property type="protein sequence ID" value="KAK4379775.1"/>
    <property type="molecule type" value="Genomic_DNA"/>
</dbReference>
<keyword evidence="4" id="KW-1185">Reference proteome</keyword>
<comment type="caution">
    <text evidence="3">The sequence shown here is derived from an EMBL/GenBank/DDBJ whole genome shotgun (WGS) entry which is preliminary data.</text>
</comment>
<evidence type="ECO:0000256" key="1">
    <source>
        <dbReference type="SAM" id="MobiDB-lite"/>
    </source>
</evidence>
<dbReference type="PANTHER" id="PTHR33923:SF2">
    <property type="entry name" value="CALMODULIN-BINDING PROTEIN-RELATED"/>
    <property type="match status" value="1"/>
</dbReference>
<proteinExistence type="predicted"/>
<dbReference type="AlphaFoldDB" id="A0AAE1T1R0"/>
<dbReference type="SMART" id="SM01054">
    <property type="entry name" value="CaM_binding"/>
    <property type="match status" value="1"/>
</dbReference>
<gene>
    <name evidence="3" type="ORF">RND71_001637</name>
</gene>
<evidence type="ECO:0000259" key="2">
    <source>
        <dbReference type="SMART" id="SM01054"/>
    </source>
</evidence>
<reference evidence="3" key="1">
    <citation type="submission" date="2023-12" db="EMBL/GenBank/DDBJ databases">
        <title>Genome assembly of Anisodus tanguticus.</title>
        <authorList>
            <person name="Wang Y.-J."/>
        </authorList>
    </citation>
    <scope>NUCLEOTIDE SEQUENCE</scope>
    <source>
        <strain evidence="3">KB-2021</strain>
        <tissue evidence="3">Leaf</tissue>
    </source>
</reference>
<evidence type="ECO:0000313" key="3">
    <source>
        <dbReference type="EMBL" id="KAK4379775.1"/>
    </source>
</evidence>